<organism evidence="1">
    <name type="scientific">Dehalogenimonas sp. 4OHTPN</name>
    <dbReference type="NCBI Taxonomy" id="3166643"/>
    <lineage>
        <taxon>Bacteria</taxon>
        <taxon>Bacillati</taxon>
        <taxon>Chloroflexota</taxon>
        <taxon>Dehalococcoidia</taxon>
        <taxon>Dehalococcoidales</taxon>
        <taxon>Dehalococcoidaceae</taxon>
        <taxon>Dehalogenimonas</taxon>
    </lineage>
</organism>
<name>A0AAU8GCY3_9CHLR</name>
<protein>
    <recommendedName>
        <fullName evidence="2">HNH endonuclease</fullName>
    </recommendedName>
</protein>
<evidence type="ECO:0008006" key="2">
    <source>
        <dbReference type="Google" id="ProtNLM"/>
    </source>
</evidence>
<dbReference type="EMBL" id="CP159307">
    <property type="protein sequence ID" value="XCH33929.1"/>
    <property type="molecule type" value="Genomic_DNA"/>
</dbReference>
<sequence length="76" mass="8974">MPDYFFPDYVKQAAHRRVDGRCECTTCGSHAGKRCDTLYWSYHDAYYVPINPKEPPEMHNCKLLCKRCWRQAEASK</sequence>
<reference evidence="1" key="1">
    <citation type="submission" date="2024-06" db="EMBL/GenBank/DDBJ databases">
        <title>A Novel Isolate, Dehalogenimonas sp. Strain 4OHTPN, Dechlorinates Aromatic 4 Hydroxy chlorothalonil by a Novel Reductive Dehalogenase.</title>
        <authorList>
            <person name="Liu G."/>
        </authorList>
    </citation>
    <scope>NUCLEOTIDE SEQUENCE</scope>
    <source>
        <strain evidence="1">4OHTPN</strain>
    </source>
</reference>
<evidence type="ECO:0000313" key="1">
    <source>
        <dbReference type="EMBL" id="XCH33929.1"/>
    </source>
</evidence>
<accession>A0AAU8GCY3</accession>
<dbReference type="RefSeq" id="WP_353715120.1">
    <property type="nucleotide sequence ID" value="NZ_CP159307.1"/>
</dbReference>
<gene>
    <name evidence="1" type="ORF">ABV300_03380</name>
</gene>
<proteinExistence type="predicted"/>
<dbReference type="AlphaFoldDB" id="A0AAU8GCY3"/>